<evidence type="ECO:0000313" key="1">
    <source>
        <dbReference type="EMBL" id="CAG8739761.1"/>
    </source>
</evidence>
<reference evidence="1 2" key="1">
    <citation type="submission" date="2021-06" db="EMBL/GenBank/DDBJ databases">
        <authorList>
            <person name="Kallberg Y."/>
            <person name="Tangrot J."/>
            <person name="Rosling A."/>
        </authorList>
    </citation>
    <scope>NUCLEOTIDE SEQUENCE [LARGE SCALE GENOMIC DNA]</scope>
    <source>
        <strain evidence="1 2">120-4 pot B 10/14</strain>
    </source>
</reference>
<dbReference type="Proteomes" id="UP000789901">
    <property type="component" value="Unassembled WGS sequence"/>
</dbReference>
<feature type="non-terminal residue" evidence="1">
    <location>
        <position position="1"/>
    </location>
</feature>
<proteinExistence type="predicted"/>
<sequence>MRATEGTFELGMGQKGVWLNANIEDWKYNHHFFNQVMLAPGFNLKAVNTTNKMLKAMLGKDHPIDLCKWI</sequence>
<dbReference type="EMBL" id="CAJVQB010010429">
    <property type="protein sequence ID" value="CAG8739761.1"/>
    <property type="molecule type" value="Genomic_DNA"/>
</dbReference>
<feature type="non-terminal residue" evidence="1">
    <location>
        <position position="70"/>
    </location>
</feature>
<comment type="caution">
    <text evidence="1">The sequence shown here is derived from an EMBL/GenBank/DDBJ whole genome shotgun (WGS) entry which is preliminary data.</text>
</comment>
<organism evidence="1 2">
    <name type="scientific">Gigaspora margarita</name>
    <dbReference type="NCBI Taxonomy" id="4874"/>
    <lineage>
        <taxon>Eukaryota</taxon>
        <taxon>Fungi</taxon>
        <taxon>Fungi incertae sedis</taxon>
        <taxon>Mucoromycota</taxon>
        <taxon>Glomeromycotina</taxon>
        <taxon>Glomeromycetes</taxon>
        <taxon>Diversisporales</taxon>
        <taxon>Gigasporaceae</taxon>
        <taxon>Gigaspora</taxon>
    </lineage>
</organism>
<evidence type="ECO:0000313" key="2">
    <source>
        <dbReference type="Proteomes" id="UP000789901"/>
    </source>
</evidence>
<accession>A0ABN7V7R5</accession>
<keyword evidence="2" id="KW-1185">Reference proteome</keyword>
<protein>
    <submittedName>
        <fullName evidence="1">42519_t:CDS:1</fullName>
    </submittedName>
</protein>
<name>A0ABN7V7R5_GIGMA</name>
<gene>
    <name evidence="1" type="ORF">GMARGA_LOCUS15256</name>
</gene>